<dbReference type="InterPro" id="IPR009061">
    <property type="entry name" value="DNA-bd_dom_put_sf"/>
</dbReference>
<dbReference type="GO" id="GO:0003677">
    <property type="term" value="F:DNA binding"/>
    <property type="evidence" value="ECO:0007669"/>
    <property type="project" value="InterPro"/>
</dbReference>
<dbReference type="STRING" id="346185.AAY42_17290"/>
<dbReference type="AlphaFoldDB" id="A0A0Q1BMB0"/>
<name>A0A0Q1BMB0_9FLAO</name>
<evidence type="ECO:0000313" key="3">
    <source>
        <dbReference type="Proteomes" id="UP000050827"/>
    </source>
</evidence>
<organism evidence="2 3">
    <name type="scientific">Flagellimonas eckloniae</name>
    <dbReference type="NCBI Taxonomy" id="346185"/>
    <lineage>
        <taxon>Bacteria</taxon>
        <taxon>Pseudomonadati</taxon>
        <taxon>Bacteroidota</taxon>
        <taxon>Flavobacteriia</taxon>
        <taxon>Flavobacteriales</taxon>
        <taxon>Flavobacteriaceae</taxon>
        <taxon>Flagellimonas</taxon>
    </lineage>
</organism>
<sequence>MEIPIGIAEASKFLGRSNQTIYKDVQSGNIPYYKKGGKLYFLKSELLEWVKSGKMKTSLDLSNDLDNALSR</sequence>
<comment type="caution">
    <text evidence="2">The sequence shown here is derived from an EMBL/GenBank/DDBJ whole genome shotgun (WGS) entry which is preliminary data.</text>
</comment>
<dbReference type="Proteomes" id="UP000050827">
    <property type="component" value="Unassembled WGS sequence"/>
</dbReference>
<reference evidence="2 3" key="1">
    <citation type="submission" date="2015-04" db="EMBL/GenBank/DDBJ databases">
        <title>Complete genome of flavobacterium.</title>
        <authorList>
            <person name="Kwon Y.M."/>
            <person name="Kim S.-J."/>
        </authorList>
    </citation>
    <scope>NUCLEOTIDE SEQUENCE [LARGE SCALE GENOMIC DNA]</scope>
    <source>
        <strain evidence="2 3">DK169</strain>
    </source>
</reference>
<protein>
    <recommendedName>
        <fullName evidence="1">Helix-turn-helix domain-containing protein</fullName>
    </recommendedName>
</protein>
<evidence type="ECO:0000259" key="1">
    <source>
        <dbReference type="Pfam" id="PF12728"/>
    </source>
</evidence>
<dbReference type="NCBIfam" id="TIGR01764">
    <property type="entry name" value="excise"/>
    <property type="match status" value="1"/>
</dbReference>
<dbReference type="EMBL" id="LCTZ01000002">
    <property type="protein sequence ID" value="KQC31839.1"/>
    <property type="molecule type" value="Genomic_DNA"/>
</dbReference>
<dbReference type="SUPFAM" id="SSF46955">
    <property type="entry name" value="Putative DNA-binding domain"/>
    <property type="match status" value="1"/>
</dbReference>
<gene>
    <name evidence="2" type="ORF">AAY42_17290</name>
</gene>
<dbReference type="InterPro" id="IPR041657">
    <property type="entry name" value="HTH_17"/>
</dbReference>
<feature type="domain" description="Helix-turn-helix" evidence="1">
    <location>
        <begin position="7"/>
        <end position="52"/>
    </location>
</feature>
<accession>A0A0Q1BMB0</accession>
<evidence type="ECO:0000313" key="2">
    <source>
        <dbReference type="EMBL" id="KQC31839.1"/>
    </source>
</evidence>
<dbReference type="InterPro" id="IPR010093">
    <property type="entry name" value="SinI_DNA-bd"/>
</dbReference>
<proteinExistence type="predicted"/>
<dbReference type="Pfam" id="PF12728">
    <property type="entry name" value="HTH_17"/>
    <property type="match status" value="1"/>
</dbReference>
<keyword evidence="3" id="KW-1185">Reference proteome</keyword>